<comment type="subcellular location">
    <subcellularLocation>
        <location evidence="1">Membrane</location>
        <topology evidence="1">Multi-pass membrane protein</topology>
    </subcellularLocation>
</comment>
<sequence length="211" mass="23136">MDTLFGNRKISMKALSDFSNLNKGTKQHLKNVYTSLGLTMLSAAAGALGFFLLQLQVSLLAVLGSIGLLFAIMFTPHTPENVTKRLGFLCAFGACTGVSLGPLLGAVADIQPRIHVDETVPYYTYLNIRLQLTLLHLLPQAVVLRSVTLFCGSLLFDTTLLGRDQHNGDDDYVSHSLDPLLNSSTFPSSMFVSWPPREEEEEPLQFILFSG</sequence>
<keyword evidence="2 5" id="KW-0812">Transmembrane</keyword>
<evidence type="ECO:0000256" key="1">
    <source>
        <dbReference type="ARBA" id="ARBA00004141"/>
    </source>
</evidence>
<dbReference type="EMBL" id="CASHTH010003311">
    <property type="protein sequence ID" value="CAI8043215.1"/>
    <property type="molecule type" value="Genomic_DNA"/>
</dbReference>
<dbReference type="Pfam" id="PF01027">
    <property type="entry name" value="Bax1-I"/>
    <property type="match status" value="1"/>
</dbReference>
<keyword evidence="4 5" id="KW-0472">Membrane</keyword>
<dbReference type="InterPro" id="IPR006214">
    <property type="entry name" value="Bax_inhibitor_1-related"/>
</dbReference>
<keyword evidence="7" id="KW-1185">Reference proteome</keyword>
<gene>
    <name evidence="6" type="ORF">GBAR_LOCUS23971</name>
</gene>
<evidence type="ECO:0000313" key="6">
    <source>
        <dbReference type="EMBL" id="CAI8043215.1"/>
    </source>
</evidence>
<evidence type="ECO:0000256" key="3">
    <source>
        <dbReference type="ARBA" id="ARBA00022989"/>
    </source>
</evidence>
<protein>
    <submittedName>
        <fullName evidence="6">Probable Bax inhibitor 1</fullName>
    </submittedName>
</protein>
<dbReference type="GO" id="GO:0016020">
    <property type="term" value="C:membrane"/>
    <property type="evidence" value="ECO:0007669"/>
    <property type="project" value="UniProtKB-SubCell"/>
</dbReference>
<reference evidence="6" key="1">
    <citation type="submission" date="2023-03" db="EMBL/GenBank/DDBJ databases">
        <authorList>
            <person name="Steffen K."/>
            <person name="Cardenas P."/>
        </authorList>
    </citation>
    <scope>NUCLEOTIDE SEQUENCE</scope>
</reference>
<dbReference type="AlphaFoldDB" id="A0AA35T7J3"/>
<keyword evidence="3 5" id="KW-1133">Transmembrane helix</keyword>
<feature type="transmembrane region" description="Helical" evidence="5">
    <location>
        <begin position="57"/>
        <end position="74"/>
    </location>
</feature>
<evidence type="ECO:0000256" key="5">
    <source>
        <dbReference type="SAM" id="Phobius"/>
    </source>
</evidence>
<evidence type="ECO:0000256" key="4">
    <source>
        <dbReference type="ARBA" id="ARBA00023136"/>
    </source>
</evidence>
<proteinExistence type="predicted"/>
<comment type="caution">
    <text evidence="6">The sequence shown here is derived from an EMBL/GenBank/DDBJ whole genome shotgun (WGS) entry which is preliminary data.</text>
</comment>
<evidence type="ECO:0000313" key="7">
    <source>
        <dbReference type="Proteomes" id="UP001174909"/>
    </source>
</evidence>
<organism evidence="6 7">
    <name type="scientific">Geodia barretti</name>
    <name type="common">Barrett's horny sponge</name>
    <dbReference type="NCBI Taxonomy" id="519541"/>
    <lineage>
        <taxon>Eukaryota</taxon>
        <taxon>Metazoa</taxon>
        <taxon>Porifera</taxon>
        <taxon>Demospongiae</taxon>
        <taxon>Heteroscleromorpha</taxon>
        <taxon>Tetractinellida</taxon>
        <taxon>Astrophorina</taxon>
        <taxon>Geodiidae</taxon>
        <taxon>Geodia</taxon>
    </lineage>
</organism>
<accession>A0AA35T7J3</accession>
<evidence type="ECO:0000256" key="2">
    <source>
        <dbReference type="ARBA" id="ARBA00022692"/>
    </source>
</evidence>
<feature type="transmembrane region" description="Helical" evidence="5">
    <location>
        <begin position="86"/>
        <end position="108"/>
    </location>
</feature>
<feature type="transmembrane region" description="Helical" evidence="5">
    <location>
        <begin position="32"/>
        <end position="51"/>
    </location>
</feature>
<name>A0AA35T7J3_GEOBA</name>
<dbReference type="Proteomes" id="UP001174909">
    <property type="component" value="Unassembled WGS sequence"/>
</dbReference>